<organism evidence="2 3">
    <name type="scientific">Albimonas pacifica</name>
    <dbReference type="NCBI Taxonomy" id="1114924"/>
    <lineage>
        <taxon>Bacteria</taxon>
        <taxon>Pseudomonadati</taxon>
        <taxon>Pseudomonadota</taxon>
        <taxon>Alphaproteobacteria</taxon>
        <taxon>Rhodobacterales</taxon>
        <taxon>Paracoccaceae</taxon>
        <taxon>Albimonas</taxon>
    </lineage>
</organism>
<reference evidence="2 3" key="1">
    <citation type="submission" date="2016-10" db="EMBL/GenBank/DDBJ databases">
        <authorList>
            <person name="de Groot N.N."/>
        </authorList>
    </citation>
    <scope>NUCLEOTIDE SEQUENCE [LARGE SCALE GENOMIC DNA]</scope>
    <source>
        <strain evidence="2 3">CGMCC 1.11030</strain>
    </source>
</reference>
<dbReference type="AlphaFoldDB" id="A0A1I3NN39"/>
<feature type="domain" description="Microcin J25-processing protein McjB C-terminal" evidence="1">
    <location>
        <begin position="21"/>
        <end position="137"/>
    </location>
</feature>
<keyword evidence="3" id="KW-1185">Reference proteome</keyword>
<evidence type="ECO:0000313" key="2">
    <source>
        <dbReference type="EMBL" id="SFJ10748.1"/>
    </source>
</evidence>
<dbReference type="NCBIfam" id="NF033537">
    <property type="entry name" value="lasso_biosyn_B2"/>
    <property type="match status" value="1"/>
</dbReference>
<dbReference type="InterPro" id="IPR053521">
    <property type="entry name" value="McjB-like"/>
</dbReference>
<gene>
    <name evidence="2" type="ORF">SAMN05216258_1146</name>
</gene>
<evidence type="ECO:0000259" key="1">
    <source>
        <dbReference type="Pfam" id="PF13471"/>
    </source>
</evidence>
<dbReference type="EMBL" id="FOQH01000014">
    <property type="protein sequence ID" value="SFJ10748.1"/>
    <property type="molecule type" value="Genomic_DNA"/>
</dbReference>
<evidence type="ECO:0000313" key="3">
    <source>
        <dbReference type="Proteomes" id="UP000199377"/>
    </source>
</evidence>
<dbReference type="Pfam" id="PF13471">
    <property type="entry name" value="Transglut_core3"/>
    <property type="match status" value="1"/>
</dbReference>
<name>A0A1I3NN39_9RHOB</name>
<accession>A0A1I3NN39</accession>
<proteinExistence type="predicted"/>
<protein>
    <submittedName>
        <fullName evidence="2">Transglutaminase-like superfamily protein</fullName>
    </submittedName>
</protein>
<dbReference type="Proteomes" id="UP000199377">
    <property type="component" value="Unassembled WGS sequence"/>
</dbReference>
<sequence>MSPSPTRRSAGDVLALIPALWWMLRAQRLYRALPASELLRRLRAPARARAADAAAAGFGPGDGERMRVALARIGRRLPGRADCMVQSLAARMWLDRRGVPFAFRLGMRRGPAGLGAHAWIEVGGRVVTGGLAVQDFADFAGAAETDSSGASAGDRPA</sequence>
<dbReference type="InterPro" id="IPR032708">
    <property type="entry name" value="McjB_C"/>
</dbReference>